<dbReference type="SUPFAM" id="SSF101386">
    <property type="entry name" value="all-alpha NTP pyrophosphatases"/>
    <property type="match status" value="1"/>
</dbReference>
<reference evidence="1" key="1">
    <citation type="journal article" date="2021" name="Proc. Natl. Acad. Sci. U.S.A.">
        <title>A Catalog of Tens of Thousands of Viruses from Human Metagenomes Reveals Hidden Associations with Chronic Diseases.</title>
        <authorList>
            <person name="Tisza M.J."/>
            <person name="Buck C.B."/>
        </authorList>
    </citation>
    <scope>NUCLEOTIDE SEQUENCE</scope>
    <source>
        <strain evidence="1">CtYcY12</strain>
    </source>
</reference>
<organism evidence="1">
    <name type="scientific">Siphoviridae sp. ctYcY12</name>
    <dbReference type="NCBI Taxonomy" id="2825550"/>
    <lineage>
        <taxon>Viruses</taxon>
        <taxon>Duplodnaviria</taxon>
        <taxon>Heunggongvirae</taxon>
        <taxon>Uroviricota</taxon>
        <taxon>Caudoviricetes</taxon>
    </lineage>
</organism>
<dbReference type="Gene3D" id="1.10.287.1080">
    <property type="entry name" value="MazG-like"/>
    <property type="match status" value="1"/>
</dbReference>
<accession>A0A8S5TTZ2</accession>
<proteinExistence type="predicted"/>
<evidence type="ECO:0000313" key="1">
    <source>
        <dbReference type="EMBL" id="DAF85656.1"/>
    </source>
</evidence>
<protein>
    <submittedName>
        <fullName evidence="1">Nucleoside triphosphate pyrophosphohydrolase</fullName>
    </submittedName>
</protein>
<dbReference type="CDD" id="cd11539">
    <property type="entry name" value="NTP-PPase_u2"/>
    <property type="match status" value="1"/>
</dbReference>
<dbReference type="EMBL" id="BK015928">
    <property type="protein sequence ID" value="DAF85656.1"/>
    <property type="molecule type" value="Genomic_DNA"/>
</dbReference>
<sequence length="113" mass="13248">MTAEQKIQYIADHYGYESQSRQLIEELSELIQAVCKHNRVFDGKQLSESSECPEKDAITEEIADVEIMIAQIEYLLGVSAMKLDNMIEQKLDRQIERIKKRVERSWMTKIEKL</sequence>
<name>A0A8S5TTZ2_9CAUD</name>